<gene>
    <name evidence="5" type="ORF">PIB30_075091</name>
</gene>
<dbReference type="InterPro" id="IPR046796">
    <property type="entry name" value="Transposase_32_dom"/>
</dbReference>
<sequence length="731" mass="85225">MRGSTILPFTFQTSLLHPCLGVFATPRRATNTHNPSPQNPPLSLATNIPTHMRHSQRICVANSSFNPIQPTYHSTLSHAHACPSTHMRGTHTQKLTPTLPLPRLGVPATPRRVFSIPKLSPSHFITPHHPRICQQPFSHPLISLVLEDKHRFKFGVSNYRQTSIKHSLWHHPHQYQSSTITASRLHSMKSYTNTIVKNKKVIAECCIDLDEDEYPEVREQIVLRGWRRLLAPKQEISINLIHMFYANAVVTEEEMEEHGGHTFKSFVRGVPIDFSLENIRTVMRFRTQVQEATIDFETRKENDQQLDRVLADLCMPGATWKLSTGQLRVPIQLRRQELNPIARGWHEFSIHSLIPSFNRSEIPVIRAILIYCIMRGEDVRAEDIIADKIVCMAQGIKEKGKLGFPGTIYKLCKETGVPLREFRRTKKIQAEKPITARRMEFTRLPRPVQQRQQEDEEEDHPMPQAGEGNEEGNKEEQGYDHDYHHQHDFEQQPEFEHHQDFNEEPPVQQPPLYHVPTYTDQHEKDLHSIETQLQNMMWYQQQTLENISKNQAEYMAELRDIKEKQQELYENNDRFYNQIRQEQREMVQEIQQVKNYQVNQTLVDSTRNKAIMDELAAVKTRQEEFFSNLVNQYNMIRQAQKLLGKEILDVNKYQMSAVTMGSGSSSSPPPQRYEPDQALMKIREQHANFSEMQRQLRDWTRNASGRECYTVWAHQQANPNLVEMSSQKILK</sequence>
<feature type="compositionally biased region" description="Basic and acidic residues" evidence="2">
    <location>
        <begin position="492"/>
        <end position="501"/>
    </location>
</feature>
<organism evidence="5 6">
    <name type="scientific">Stylosanthes scabra</name>
    <dbReference type="NCBI Taxonomy" id="79078"/>
    <lineage>
        <taxon>Eukaryota</taxon>
        <taxon>Viridiplantae</taxon>
        <taxon>Streptophyta</taxon>
        <taxon>Embryophyta</taxon>
        <taxon>Tracheophyta</taxon>
        <taxon>Spermatophyta</taxon>
        <taxon>Magnoliopsida</taxon>
        <taxon>eudicotyledons</taxon>
        <taxon>Gunneridae</taxon>
        <taxon>Pentapetalae</taxon>
        <taxon>rosids</taxon>
        <taxon>fabids</taxon>
        <taxon>Fabales</taxon>
        <taxon>Fabaceae</taxon>
        <taxon>Papilionoideae</taxon>
        <taxon>50 kb inversion clade</taxon>
        <taxon>dalbergioids sensu lato</taxon>
        <taxon>Dalbergieae</taxon>
        <taxon>Pterocarpus clade</taxon>
        <taxon>Stylosanthes</taxon>
    </lineage>
</organism>
<feature type="region of interest" description="Disordered" evidence="2">
    <location>
        <begin position="492"/>
        <end position="515"/>
    </location>
</feature>
<evidence type="ECO:0000259" key="4">
    <source>
        <dbReference type="Pfam" id="PF20167"/>
    </source>
</evidence>
<keyword evidence="6" id="KW-1185">Reference proteome</keyword>
<feature type="domain" description="Putative plant transposon protein" evidence="4">
    <location>
        <begin position="224"/>
        <end position="418"/>
    </location>
</feature>
<dbReference type="Pfam" id="PF20167">
    <property type="entry name" value="Transposase_32"/>
    <property type="match status" value="1"/>
</dbReference>
<proteinExistence type="predicted"/>
<feature type="region of interest" description="Disordered" evidence="2">
    <location>
        <begin position="83"/>
        <end position="102"/>
    </location>
</feature>
<reference evidence="5 6" key="1">
    <citation type="journal article" date="2023" name="Plants (Basel)">
        <title>Bridging the Gap: Combining Genomics and Transcriptomics Approaches to Understand Stylosanthes scabra, an Orphan Legume from the Brazilian Caatinga.</title>
        <authorList>
            <person name="Ferreira-Neto J.R.C."/>
            <person name="da Silva M.D."/>
            <person name="Binneck E."/>
            <person name="de Melo N.F."/>
            <person name="da Silva R.H."/>
            <person name="de Melo A.L.T.M."/>
            <person name="Pandolfi V."/>
            <person name="Bustamante F.O."/>
            <person name="Brasileiro-Vidal A.C."/>
            <person name="Benko-Iseppon A.M."/>
        </authorList>
    </citation>
    <scope>NUCLEOTIDE SEQUENCE [LARGE SCALE GENOMIC DNA]</scope>
    <source>
        <tissue evidence="5">Leaves</tissue>
    </source>
</reference>
<comment type="caution">
    <text evidence="5">The sequence shown here is derived from an EMBL/GenBank/DDBJ whole genome shotgun (WGS) entry which is preliminary data.</text>
</comment>
<feature type="region of interest" description="Disordered" evidence="2">
    <location>
        <begin position="428"/>
        <end position="479"/>
    </location>
</feature>
<accession>A0ABU6ZP62</accession>
<protein>
    <recommendedName>
        <fullName evidence="4">Putative plant transposon protein domain-containing protein</fullName>
    </recommendedName>
</protein>
<name>A0ABU6ZP62_9FABA</name>
<evidence type="ECO:0000256" key="3">
    <source>
        <dbReference type="SAM" id="SignalP"/>
    </source>
</evidence>
<evidence type="ECO:0000313" key="5">
    <source>
        <dbReference type="EMBL" id="MED6223556.1"/>
    </source>
</evidence>
<keyword evidence="1" id="KW-0175">Coiled coil</keyword>
<feature type="signal peptide" evidence="3">
    <location>
        <begin position="1"/>
        <end position="21"/>
    </location>
</feature>
<evidence type="ECO:0000256" key="1">
    <source>
        <dbReference type="SAM" id="Coils"/>
    </source>
</evidence>
<feature type="coiled-coil region" evidence="1">
    <location>
        <begin position="544"/>
        <end position="599"/>
    </location>
</feature>
<evidence type="ECO:0000313" key="6">
    <source>
        <dbReference type="Proteomes" id="UP001341840"/>
    </source>
</evidence>
<dbReference type="EMBL" id="JASCZI010272809">
    <property type="protein sequence ID" value="MED6223556.1"/>
    <property type="molecule type" value="Genomic_DNA"/>
</dbReference>
<dbReference type="Proteomes" id="UP001341840">
    <property type="component" value="Unassembled WGS sequence"/>
</dbReference>
<evidence type="ECO:0000256" key="2">
    <source>
        <dbReference type="SAM" id="MobiDB-lite"/>
    </source>
</evidence>
<feature type="chain" id="PRO_5046159019" description="Putative plant transposon protein domain-containing protein" evidence="3">
    <location>
        <begin position="22"/>
        <end position="731"/>
    </location>
</feature>
<keyword evidence="3" id="KW-0732">Signal</keyword>